<organism evidence="2 3">
    <name type="scientific">Lottia gigantea</name>
    <name type="common">Giant owl limpet</name>
    <dbReference type="NCBI Taxonomy" id="225164"/>
    <lineage>
        <taxon>Eukaryota</taxon>
        <taxon>Metazoa</taxon>
        <taxon>Spiralia</taxon>
        <taxon>Lophotrochozoa</taxon>
        <taxon>Mollusca</taxon>
        <taxon>Gastropoda</taxon>
        <taxon>Patellogastropoda</taxon>
        <taxon>Lottioidea</taxon>
        <taxon>Lottiidae</taxon>
        <taxon>Lottia</taxon>
    </lineage>
</organism>
<name>V4AI48_LOTGI</name>
<dbReference type="EMBL" id="KB201451">
    <property type="protein sequence ID" value="ESO96597.1"/>
    <property type="molecule type" value="Genomic_DNA"/>
</dbReference>
<protein>
    <submittedName>
        <fullName evidence="2">Uncharacterized protein</fullName>
    </submittedName>
</protein>
<dbReference type="GeneID" id="20251024"/>
<feature type="compositionally biased region" description="Low complexity" evidence="1">
    <location>
        <begin position="29"/>
        <end position="38"/>
    </location>
</feature>
<dbReference type="Proteomes" id="UP000030746">
    <property type="component" value="Unassembled WGS sequence"/>
</dbReference>
<feature type="region of interest" description="Disordered" evidence="1">
    <location>
        <begin position="1"/>
        <end position="38"/>
    </location>
</feature>
<evidence type="ECO:0000313" key="3">
    <source>
        <dbReference type="Proteomes" id="UP000030746"/>
    </source>
</evidence>
<dbReference type="KEGG" id="lgi:LOTGIDRAFT_239302"/>
<dbReference type="OMA" id="YFCEIML"/>
<keyword evidence="3" id="KW-1185">Reference proteome</keyword>
<dbReference type="RefSeq" id="XP_009052733.1">
    <property type="nucleotide sequence ID" value="XM_009054485.1"/>
</dbReference>
<gene>
    <name evidence="2" type="ORF">LOTGIDRAFT_239302</name>
</gene>
<dbReference type="HOGENOM" id="CLU_1311381_0_0_1"/>
<dbReference type="OrthoDB" id="6262491at2759"/>
<dbReference type="AlphaFoldDB" id="V4AI48"/>
<sequence length="210" mass="23430">MDDQGTVTTLPDGTEFIPRPLADQDRQSHTSASSSSRSLTMTYNKLPDANISESVTYIDAISYFCDMMVEKELQAIRRGQSAQPATKSTEKLAQNKNTVLVLPRIPRKQALVRLGETHTLSSKQRKDKNKYCLPSVLTRGRHQIPGDITGFVPAINLPLKTVYMNPFPNPLDAYDARFQEPVLITLKSEQKFFIQTNSIVPIEYAAAPSS</sequence>
<proteinExistence type="predicted"/>
<accession>V4AI48</accession>
<feature type="compositionally biased region" description="Polar residues" evidence="1">
    <location>
        <begin position="1"/>
        <end position="11"/>
    </location>
</feature>
<evidence type="ECO:0000313" key="2">
    <source>
        <dbReference type="EMBL" id="ESO96597.1"/>
    </source>
</evidence>
<reference evidence="2 3" key="1">
    <citation type="journal article" date="2013" name="Nature">
        <title>Insights into bilaterian evolution from three spiralian genomes.</title>
        <authorList>
            <person name="Simakov O."/>
            <person name="Marletaz F."/>
            <person name="Cho S.J."/>
            <person name="Edsinger-Gonzales E."/>
            <person name="Havlak P."/>
            <person name="Hellsten U."/>
            <person name="Kuo D.H."/>
            <person name="Larsson T."/>
            <person name="Lv J."/>
            <person name="Arendt D."/>
            <person name="Savage R."/>
            <person name="Osoegawa K."/>
            <person name="de Jong P."/>
            <person name="Grimwood J."/>
            <person name="Chapman J.A."/>
            <person name="Shapiro H."/>
            <person name="Aerts A."/>
            <person name="Otillar R.P."/>
            <person name="Terry A.Y."/>
            <person name="Boore J.L."/>
            <person name="Grigoriev I.V."/>
            <person name="Lindberg D.R."/>
            <person name="Seaver E.C."/>
            <person name="Weisblat D.A."/>
            <person name="Putnam N.H."/>
            <person name="Rokhsar D.S."/>
        </authorList>
    </citation>
    <scope>NUCLEOTIDE SEQUENCE [LARGE SCALE GENOMIC DNA]</scope>
</reference>
<dbReference type="CTD" id="20251024"/>
<evidence type="ECO:0000256" key="1">
    <source>
        <dbReference type="SAM" id="MobiDB-lite"/>
    </source>
</evidence>
<dbReference type="STRING" id="225164.V4AI48"/>